<dbReference type="RefSeq" id="WP_023788109.1">
    <property type="nucleotide sequence ID" value="NC_022997.1"/>
</dbReference>
<evidence type="ECO:0000313" key="3">
    <source>
        <dbReference type="Proteomes" id="UP000018542"/>
    </source>
</evidence>
<dbReference type="KEGG" id="hni:W911_13945"/>
<evidence type="ECO:0000313" key="2">
    <source>
        <dbReference type="EMBL" id="AHB50305.1"/>
    </source>
</evidence>
<dbReference type="OrthoDB" id="7174015at2"/>
<dbReference type="EMBL" id="CP006912">
    <property type="protein sequence ID" value="AHB50305.1"/>
    <property type="molecule type" value="Genomic_DNA"/>
</dbReference>
<evidence type="ECO:0000256" key="1">
    <source>
        <dbReference type="SAM" id="SignalP"/>
    </source>
</evidence>
<proteinExistence type="predicted"/>
<keyword evidence="1" id="KW-0732">Signal</keyword>
<dbReference type="Proteomes" id="UP000018542">
    <property type="component" value="Chromosome"/>
</dbReference>
<name>V5SJQ6_9HYPH</name>
<protein>
    <recommendedName>
        <fullName evidence="4">DUF3828 domain-containing protein</fullName>
    </recommendedName>
</protein>
<feature type="signal peptide" evidence="1">
    <location>
        <begin position="1"/>
        <end position="28"/>
    </location>
</feature>
<dbReference type="PATRIC" id="fig|1029756.8.peg.2903"/>
<dbReference type="HOGENOM" id="CLU_1684184_0_0_5"/>
<dbReference type="AlphaFoldDB" id="V5SJQ6"/>
<evidence type="ECO:0008006" key="4">
    <source>
        <dbReference type="Google" id="ProtNLM"/>
    </source>
</evidence>
<reference evidence="2 3" key="1">
    <citation type="journal article" date="2014" name="Genome Announc.">
        <title>Complete Genome Sequence of Hyphomicrobium nitrativorans Strain NL23, a Denitrifying Bacterium Isolated from Biofilm of a Methanol-Fed Denitrification System Treating Seawater at the Montreal Biodome.</title>
        <authorList>
            <person name="Martineau C."/>
            <person name="Villeneuve C."/>
            <person name="Mauffrey F."/>
            <person name="Villemur R."/>
        </authorList>
    </citation>
    <scope>NUCLEOTIDE SEQUENCE [LARGE SCALE GENOMIC DNA]</scope>
    <source>
        <strain evidence="2">NL23</strain>
    </source>
</reference>
<organism evidence="2 3">
    <name type="scientific">Hyphomicrobium nitrativorans NL23</name>
    <dbReference type="NCBI Taxonomy" id="1029756"/>
    <lineage>
        <taxon>Bacteria</taxon>
        <taxon>Pseudomonadati</taxon>
        <taxon>Pseudomonadota</taxon>
        <taxon>Alphaproteobacteria</taxon>
        <taxon>Hyphomicrobiales</taxon>
        <taxon>Hyphomicrobiaceae</taxon>
        <taxon>Hyphomicrobium</taxon>
    </lineage>
</organism>
<sequence length="156" mass="16770">MTIPRFGSRAQSAAVAVLLMLFPFPAAAGGSGPEVVLDEIFGQVEATCGGEAQGPPYDIYAIAETYFTPTLAQAFTAAMESGDLGFDILVDGQDCEIRDVELTVLDRDAGTATGRAIFKNMGESRIIDLKMTKTGDRWAVSDVIYQHRPFVLSDEL</sequence>
<gene>
    <name evidence="2" type="ORF">W911_13945</name>
</gene>
<keyword evidence="3" id="KW-1185">Reference proteome</keyword>
<feature type="chain" id="PRO_5004740788" description="DUF3828 domain-containing protein" evidence="1">
    <location>
        <begin position="29"/>
        <end position="156"/>
    </location>
</feature>
<accession>V5SJQ6</accession>